<dbReference type="InterPro" id="IPR047134">
    <property type="entry name" value="RNF4"/>
</dbReference>
<reference evidence="6 7" key="1">
    <citation type="submission" date="2023-04" db="EMBL/GenBank/DDBJ databases">
        <title>Genome of Basidiobolus ranarum AG-B5.</title>
        <authorList>
            <person name="Stajich J.E."/>
            <person name="Carter-House D."/>
            <person name="Gryganskyi A."/>
        </authorList>
    </citation>
    <scope>NUCLEOTIDE SEQUENCE [LARGE SCALE GENOMIC DNA]</scope>
    <source>
        <strain evidence="6 7">AG-B5</strain>
    </source>
</reference>
<dbReference type="EMBL" id="JASJQH010007785">
    <property type="protein sequence ID" value="KAK9701741.1"/>
    <property type="molecule type" value="Genomic_DNA"/>
</dbReference>
<dbReference type="PANTHER" id="PTHR23041:SF78">
    <property type="entry name" value="E3 UBIQUITIN-PROTEIN LIGASE RNF4"/>
    <property type="match status" value="1"/>
</dbReference>
<evidence type="ECO:0000313" key="7">
    <source>
        <dbReference type="Proteomes" id="UP001479436"/>
    </source>
</evidence>
<evidence type="ECO:0000256" key="1">
    <source>
        <dbReference type="ARBA" id="ARBA00022723"/>
    </source>
</evidence>
<keyword evidence="1" id="KW-0479">Metal-binding</keyword>
<dbReference type="SMART" id="SM00184">
    <property type="entry name" value="RING"/>
    <property type="match status" value="1"/>
</dbReference>
<comment type="caution">
    <text evidence="6">The sequence shown here is derived from an EMBL/GenBank/DDBJ whole genome shotgun (WGS) entry which is preliminary data.</text>
</comment>
<dbReference type="Gene3D" id="3.30.40.10">
    <property type="entry name" value="Zinc/RING finger domain, C3HC4 (zinc finger)"/>
    <property type="match status" value="1"/>
</dbReference>
<dbReference type="SUPFAM" id="SSF57850">
    <property type="entry name" value="RING/U-box"/>
    <property type="match status" value="1"/>
</dbReference>
<name>A0ABR2VTM6_9FUNG</name>
<dbReference type="PROSITE" id="PS50089">
    <property type="entry name" value="ZF_RING_2"/>
    <property type="match status" value="1"/>
</dbReference>
<keyword evidence="2 4" id="KW-0863">Zinc-finger</keyword>
<dbReference type="Pfam" id="PF13920">
    <property type="entry name" value="zf-C3HC4_3"/>
    <property type="match status" value="1"/>
</dbReference>
<evidence type="ECO:0000256" key="3">
    <source>
        <dbReference type="ARBA" id="ARBA00022833"/>
    </source>
</evidence>
<evidence type="ECO:0000256" key="4">
    <source>
        <dbReference type="PROSITE-ProRule" id="PRU00175"/>
    </source>
</evidence>
<feature type="domain" description="RING-type" evidence="5">
    <location>
        <begin position="177"/>
        <end position="216"/>
    </location>
</feature>
<keyword evidence="7" id="KW-1185">Reference proteome</keyword>
<gene>
    <name evidence="6" type="ORF">K7432_011578</name>
</gene>
<protein>
    <recommendedName>
        <fullName evidence="5">RING-type domain-containing protein</fullName>
    </recommendedName>
</protein>
<organism evidence="6 7">
    <name type="scientific">Basidiobolus ranarum</name>
    <dbReference type="NCBI Taxonomy" id="34480"/>
    <lineage>
        <taxon>Eukaryota</taxon>
        <taxon>Fungi</taxon>
        <taxon>Fungi incertae sedis</taxon>
        <taxon>Zoopagomycota</taxon>
        <taxon>Entomophthoromycotina</taxon>
        <taxon>Basidiobolomycetes</taxon>
        <taxon>Basidiobolales</taxon>
        <taxon>Basidiobolaceae</taxon>
        <taxon>Basidiobolus</taxon>
    </lineage>
</organism>
<evidence type="ECO:0000313" key="6">
    <source>
        <dbReference type="EMBL" id="KAK9701741.1"/>
    </source>
</evidence>
<dbReference type="InterPro" id="IPR017907">
    <property type="entry name" value="Znf_RING_CS"/>
</dbReference>
<evidence type="ECO:0000259" key="5">
    <source>
        <dbReference type="PROSITE" id="PS50089"/>
    </source>
</evidence>
<sequence length="262" mass="29402">MVTTPEARNCPYNSLEVIDLTDLPDHHQTTTYPQQVICISESGPLSTHESNTRALIVLSDEEAEPNNVRDGVESNRINTDSNVISIVAPFRSYGNAPVFDYNFIRDPFVEQGSTERSVYLHGSEPEMDPIEETPRTRTSILAQDMLNLSKQQENVQIDPLPGIKPLDNENNNMDIKCSICLDNPLKLTTTFCGHLFCDECIHRSIKIPSKACPVCREPLTQKKMRILQLRVLPIHEDGFSRTKRSTSVEVGNTKKVKLAIPG</sequence>
<dbReference type="PANTHER" id="PTHR23041">
    <property type="entry name" value="RING FINGER DOMAIN-CONTAINING"/>
    <property type="match status" value="1"/>
</dbReference>
<dbReference type="CDD" id="cd16449">
    <property type="entry name" value="RING-HC"/>
    <property type="match status" value="1"/>
</dbReference>
<dbReference type="Proteomes" id="UP001479436">
    <property type="component" value="Unassembled WGS sequence"/>
</dbReference>
<dbReference type="InterPro" id="IPR001841">
    <property type="entry name" value="Znf_RING"/>
</dbReference>
<dbReference type="InterPro" id="IPR013083">
    <property type="entry name" value="Znf_RING/FYVE/PHD"/>
</dbReference>
<proteinExistence type="predicted"/>
<evidence type="ECO:0000256" key="2">
    <source>
        <dbReference type="ARBA" id="ARBA00022771"/>
    </source>
</evidence>
<dbReference type="PROSITE" id="PS00518">
    <property type="entry name" value="ZF_RING_1"/>
    <property type="match status" value="1"/>
</dbReference>
<accession>A0ABR2VTM6</accession>
<keyword evidence="3" id="KW-0862">Zinc</keyword>